<comment type="subcellular location">
    <subcellularLocation>
        <location evidence="1">Membrane</location>
        <topology evidence="1">Multi-pass membrane protein</topology>
    </subcellularLocation>
</comment>
<dbReference type="GO" id="GO:0016020">
    <property type="term" value="C:membrane"/>
    <property type="evidence" value="ECO:0007669"/>
    <property type="project" value="UniProtKB-SubCell"/>
</dbReference>
<keyword evidence="2 6" id="KW-0812">Transmembrane</keyword>
<evidence type="ECO:0000313" key="7">
    <source>
        <dbReference type="EMBL" id="UJG42408.1"/>
    </source>
</evidence>
<gene>
    <name evidence="7" type="ORF">K9W46_08330</name>
</gene>
<organism evidence="7">
    <name type="scientific">Candidatus Heimdallarchaeum endolithica</name>
    <dbReference type="NCBI Taxonomy" id="2876572"/>
    <lineage>
        <taxon>Archaea</taxon>
        <taxon>Promethearchaeati</taxon>
        <taxon>Candidatus Heimdallarchaeota</taxon>
        <taxon>Candidatus Heimdallarchaeia (ex Rinke et al. 2021) (nom. nud.)</taxon>
        <taxon>Candidatus Heimdallarchaeales</taxon>
        <taxon>Candidatus Heimdallarchaeaceae</taxon>
        <taxon>Candidatus Heimdallarchaeum</taxon>
    </lineage>
</organism>
<name>A0A9Y1BNR5_9ARCH</name>
<dbReference type="PANTHER" id="PTHR42198">
    <property type="entry name" value="INTEGRAL MEMBRANE PROTEIN"/>
    <property type="match status" value="1"/>
</dbReference>
<feature type="compositionally biased region" description="Basic residues" evidence="5">
    <location>
        <begin position="195"/>
        <end position="208"/>
    </location>
</feature>
<feature type="transmembrane region" description="Helical" evidence="6">
    <location>
        <begin position="27"/>
        <end position="49"/>
    </location>
</feature>
<dbReference type="AlphaFoldDB" id="A0A9Y1BNR5"/>
<proteinExistence type="predicted"/>
<dbReference type="EMBL" id="CP084167">
    <property type="protein sequence ID" value="UJG42408.1"/>
    <property type="molecule type" value="Genomic_DNA"/>
</dbReference>
<keyword evidence="4 6" id="KW-0472">Membrane</keyword>
<dbReference type="Proteomes" id="UP001200513">
    <property type="component" value="Chromosome"/>
</dbReference>
<accession>A0A9Y1BNR5</accession>
<reference evidence="7" key="1">
    <citation type="journal article" date="2022" name="Nat. Microbiol.">
        <title>Unique mobile elements and scalable gene flow at the prokaryote-eukaryote boundary revealed by circularized Asgard archaea genomes.</title>
        <authorList>
            <person name="Wu F."/>
            <person name="Speth D.R."/>
            <person name="Philosof A."/>
            <person name="Cremiere A."/>
            <person name="Narayanan A."/>
            <person name="Barco R.A."/>
            <person name="Connon S.A."/>
            <person name="Amend J.P."/>
            <person name="Antoshechkin I.A."/>
            <person name="Orphan V.J."/>
        </authorList>
    </citation>
    <scope>NUCLEOTIDE SEQUENCE</scope>
    <source>
        <strain evidence="7">PR6</strain>
    </source>
</reference>
<dbReference type="InterPro" id="IPR038978">
    <property type="entry name" value="MJ0935"/>
</dbReference>
<evidence type="ECO:0000256" key="4">
    <source>
        <dbReference type="ARBA" id="ARBA00023136"/>
    </source>
</evidence>
<keyword evidence="3 6" id="KW-1133">Transmembrane helix</keyword>
<sequence length="208" mass="24349">MGFWSDWLDAIARWISSNNWNQLPQSVLFITLTSISISAFSAIITKLLIDTESLNEDMQKINKWNQKRKMAMERADKKLWLSVKREEDAIKRLQQSMMMKRMKPMLVTFIPFMVIFAILRRAFNGHYYAWIPFNMGKFPWIGKTPWSEQVTYDGHVYSKISFTFWYFLSSFAFGSLISRILGTNPQGAVSTDSKKKSKTTKKTVKKNK</sequence>
<dbReference type="SMART" id="SM01415">
    <property type="entry name" value="DUF106"/>
    <property type="match status" value="1"/>
</dbReference>
<evidence type="ECO:0000256" key="5">
    <source>
        <dbReference type="SAM" id="MobiDB-lite"/>
    </source>
</evidence>
<evidence type="ECO:0000256" key="2">
    <source>
        <dbReference type="ARBA" id="ARBA00022692"/>
    </source>
</evidence>
<evidence type="ECO:0000256" key="1">
    <source>
        <dbReference type="ARBA" id="ARBA00004141"/>
    </source>
</evidence>
<feature type="region of interest" description="Disordered" evidence="5">
    <location>
        <begin position="186"/>
        <end position="208"/>
    </location>
</feature>
<evidence type="ECO:0000256" key="6">
    <source>
        <dbReference type="SAM" id="Phobius"/>
    </source>
</evidence>
<protein>
    <submittedName>
        <fullName evidence="7">TMCO1/EMC3 family protein</fullName>
    </submittedName>
</protein>
<dbReference type="PANTHER" id="PTHR42198:SF1">
    <property type="entry name" value="INTEGRAL MEMBRANE PROTEIN"/>
    <property type="match status" value="1"/>
</dbReference>
<feature type="transmembrane region" description="Helical" evidence="6">
    <location>
        <begin position="164"/>
        <end position="182"/>
    </location>
</feature>
<dbReference type="Pfam" id="PF01956">
    <property type="entry name" value="EMC3_TMCO1"/>
    <property type="match status" value="1"/>
</dbReference>
<evidence type="ECO:0000256" key="3">
    <source>
        <dbReference type="ARBA" id="ARBA00022989"/>
    </source>
</evidence>
<feature type="transmembrane region" description="Helical" evidence="6">
    <location>
        <begin position="105"/>
        <end position="123"/>
    </location>
</feature>
<dbReference type="InterPro" id="IPR002809">
    <property type="entry name" value="EMC3/TMCO1"/>
</dbReference>